<dbReference type="EMBL" id="BK059118">
    <property type="protein sequence ID" value="DAE32222.1"/>
    <property type="molecule type" value="Genomic_DNA"/>
</dbReference>
<sequence>MFLLVFACCAVYLYAFHLRCANNFISLCRCWGEIRQ</sequence>
<organism evidence="1">
    <name type="scientific">virus sp. ctLpa4</name>
    <dbReference type="NCBI Taxonomy" id="2825814"/>
    <lineage>
        <taxon>Viruses</taxon>
    </lineage>
</organism>
<protein>
    <submittedName>
        <fullName evidence="1">Uncharacterized protein</fullName>
    </submittedName>
</protein>
<reference evidence="1" key="1">
    <citation type="journal article" date="2021" name="Proc. Natl. Acad. Sci. U.S.A.">
        <title>A Catalog of Tens of Thousands of Viruses from Human Metagenomes Reveals Hidden Associations with Chronic Diseases.</title>
        <authorList>
            <person name="Tisza M.J."/>
            <person name="Buck C.B."/>
        </authorList>
    </citation>
    <scope>NUCLEOTIDE SEQUENCE</scope>
    <source>
        <strain evidence="1">CtLpa4</strain>
    </source>
</reference>
<proteinExistence type="predicted"/>
<accession>A0A8S5RLH1</accession>
<name>A0A8S5RLH1_9VIRU</name>
<evidence type="ECO:0000313" key="1">
    <source>
        <dbReference type="EMBL" id="DAE32222.1"/>
    </source>
</evidence>